<dbReference type="EMBL" id="JAVYJV010000019">
    <property type="protein sequence ID" value="KAK4345346.1"/>
    <property type="molecule type" value="Genomic_DNA"/>
</dbReference>
<dbReference type="GO" id="GO:0004656">
    <property type="term" value="F:procollagen-proline 4-dioxygenase activity"/>
    <property type="evidence" value="ECO:0007669"/>
    <property type="project" value="TreeGrafter"/>
</dbReference>
<reference evidence="4" key="1">
    <citation type="submission" date="2023-12" db="EMBL/GenBank/DDBJ databases">
        <title>Genome assembly of Anisodus tanguticus.</title>
        <authorList>
            <person name="Wang Y.-J."/>
        </authorList>
    </citation>
    <scope>NUCLEOTIDE SEQUENCE</scope>
    <source>
        <strain evidence="4">KB-2021</strain>
        <tissue evidence="4">Leaf</tissue>
    </source>
</reference>
<gene>
    <name evidence="4" type="ORF">RND71_035522</name>
</gene>
<protein>
    <recommendedName>
        <fullName evidence="6">Prolyl 4-hydroxylase alpha subunit domain-containing protein</fullName>
    </recommendedName>
</protein>
<sequence length="319" mass="36504">MTFSETKFRLLDDKKIRRSNGITTEKLRSSPVAKSLEILKLPSFKMDVVGELYDFKWAPIRDVHACLLSYNAADLGRFSYQQFCAKRIHTPETLTNWPSFAVLGSASGLQQLRQVGRWMSKVAAELKEKDESKTPAKTGIYFPEGHERLIDDIPNGAASLTQTYWLRTEDAMCQFMNESGPTTCYCFSIILKKCIKHDFDESDSRKCTFISASDDSTGVLASVETKIAKGTMIPRNHGEAFNILRYELGQRYMSHYDAFNPAEYGPQKSQREYIYTSYKTFFYHNSNYTIMASLHGSCPVIKGEKRVSTKWIRTEEQQD</sequence>
<dbReference type="PANTHER" id="PTHR10869:SF246">
    <property type="entry name" value="TRANSMEMBRANE PROLYL 4-HYDROXYLASE"/>
    <property type="match status" value="1"/>
</dbReference>
<comment type="subcellular location">
    <subcellularLocation>
        <location evidence="1">Endoplasmic reticulum membrane</location>
    </subcellularLocation>
</comment>
<dbReference type="InterPro" id="IPR045054">
    <property type="entry name" value="P4HA-like"/>
</dbReference>
<evidence type="ECO:0000256" key="2">
    <source>
        <dbReference type="ARBA" id="ARBA00022723"/>
    </source>
</evidence>
<dbReference type="Proteomes" id="UP001291623">
    <property type="component" value="Unassembled WGS sequence"/>
</dbReference>
<keyword evidence="2" id="KW-0479">Metal-binding</keyword>
<comment type="caution">
    <text evidence="4">The sequence shown here is derived from an EMBL/GenBank/DDBJ whole genome shotgun (WGS) entry which is preliminary data.</text>
</comment>
<dbReference type="PANTHER" id="PTHR10869">
    <property type="entry name" value="PROLYL 4-HYDROXYLASE ALPHA SUBUNIT"/>
    <property type="match status" value="1"/>
</dbReference>
<dbReference type="GO" id="GO:0046872">
    <property type="term" value="F:metal ion binding"/>
    <property type="evidence" value="ECO:0007669"/>
    <property type="project" value="UniProtKB-KW"/>
</dbReference>
<keyword evidence="3" id="KW-0408">Iron</keyword>
<name>A0AAE1R508_9SOLA</name>
<dbReference type="AlphaFoldDB" id="A0AAE1R508"/>
<dbReference type="Gene3D" id="2.60.120.620">
    <property type="entry name" value="q2cbj1_9rhob like domain"/>
    <property type="match status" value="1"/>
</dbReference>
<evidence type="ECO:0000313" key="4">
    <source>
        <dbReference type="EMBL" id="KAK4345346.1"/>
    </source>
</evidence>
<organism evidence="4 5">
    <name type="scientific">Anisodus tanguticus</name>
    <dbReference type="NCBI Taxonomy" id="243964"/>
    <lineage>
        <taxon>Eukaryota</taxon>
        <taxon>Viridiplantae</taxon>
        <taxon>Streptophyta</taxon>
        <taxon>Embryophyta</taxon>
        <taxon>Tracheophyta</taxon>
        <taxon>Spermatophyta</taxon>
        <taxon>Magnoliopsida</taxon>
        <taxon>eudicotyledons</taxon>
        <taxon>Gunneridae</taxon>
        <taxon>Pentapetalae</taxon>
        <taxon>asterids</taxon>
        <taxon>lamiids</taxon>
        <taxon>Solanales</taxon>
        <taxon>Solanaceae</taxon>
        <taxon>Solanoideae</taxon>
        <taxon>Hyoscyameae</taxon>
        <taxon>Anisodus</taxon>
    </lineage>
</organism>
<evidence type="ECO:0000256" key="3">
    <source>
        <dbReference type="ARBA" id="ARBA00023004"/>
    </source>
</evidence>
<keyword evidence="5" id="KW-1185">Reference proteome</keyword>
<accession>A0AAE1R508</accession>
<proteinExistence type="predicted"/>
<evidence type="ECO:0000256" key="1">
    <source>
        <dbReference type="ARBA" id="ARBA00004586"/>
    </source>
</evidence>
<evidence type="ECO:0008006" key="6">
    <source>
        <dbReference type="Google" id="ProtNLM"/>
    </source>
</evidence>
<dbReference type="GO" id="GO:0005789">
    <property type="term" value="C:endoplasmic reticulum membrane"/>
    <property type="evidence" value="ECO:0007669"/>
    <property type="project" value="UniProtKB-SubCell"/>
</dbReference>
<evidence type="ECO:0000313" key="5">
    <source>
        <dbReference type="Proteomes" id="UP001291623"/>
    </source>
</evidence>